<proteinExistence type="predicted"/>
<sequence length="318" mass="34230">MTQSPRPPLTTLDGQPIGPFAFGCMQFGGRADHSASAEMFAACRDAGLRHFDTACGYTEGASEKILGALVAKDRESLYVATKVGYIGGASAANMRAQFDTSRQRLNLDLVDLLYLHRFDPETPLEETLTCFAELQQAGMIRHVGLSNFAAWQVMKAVALAARLGVQIDVLQPMYSLVKRQAEVELLPMCVDQGIVPVPYSPLGGGLLTGKYAAAGQTGRLVEDPRYAARYGPSWMHQTARDLLALAEEQGTDAATLAVAWAAAHPARPVPILSARSAAQLAPSLAAARFDMTPELYARIEKLSPRPAPATDRLEESET</sequence>
<protein>
    <submittedName>
        <fullName evidence="3">General stress protein 69</fullName>
        <ecNumber evidence="3">1.1.1.-</ecNumber>
    </submittedName>
</protein>
<dbReference type="InterPro" id="IPR036812">
    <property type="entry name" value="NAD(P)_OxRdtase_dom_sf"/>
</dbReference>
<name>A0A132BZI9_9RHOB</name>
<feature type="domain" description="NADP-dependent oxidoreductase" evidence="2">
    <location>
        <begin position="21"/>
        <end position="302"/>
    </location>
</feature>
<accession>A0A132BZI9</accession>
<comment type="caution">
    <text evidence="3">The sequence shown here is derived from an EMBL/GenBank/DDBJ whole genome shotgun (WGS) entry which is preliminary data.</text>
</comment>
<evidence type="ECO:0000313" key="4">
    <source>
        <dbReference type="Proteomes" id="UP000068382"/>
    </source>
</evidence>
<dbReference type="GO" id="GO:0005829">
    <property type="term" value="C:cytosol"/>
    <property type="evidence" value="ECO:0007669"/>
    <property type="project" value="TreeGrafter"/>
</dbReference>
<keyword evidence="4" id="KW-1185">Reference proteome</keyword>
<dbReference type="SUPFAM" id="SSF51430">
    <property type="entry name" value="NAD(P)-linked oxidoreductase"/>
    <property type="match status" value="1"/>
</dbReference>
<keyword evidence="1 3" id="KW-0560">Oxidoreductase</keyword>
<dbReference type="RefSeq" id="WP_068242526.1">
    <property type="nucleotide sequence ID" value="NZ_LPUY01000058.1"/>
</dbReference>
<dbReference type="PANTHER" id="PTHR43364">
    <property type="entry name" value="NADH-SPECIFIC METHYLGLYOXAL REDUCTASE-RELATED"/>
    <property type="match status" value="1"/>
</dbReference>
<dbReference type="PRINTS" id="PR00069">
    <property type="entry name" value="ALDKETRDTASE"/>
</dbReference>
<gene>
    <name evidence="3" type="primary">yhdN_2</name>
    <name evidence="3" type="ORF">TRIHO_19370</name>
</gene>
<dbReference type="EMBL" id="LPUY01000058">
    <property type="protein sequence ID" value="KUP93180.1"/>
    <property type="molecule type" value="Genomic_DNA"/>
</dbReference>
<dbReference type="PROSITE" id="PS51257">
    <property type="entry name" value="PROKAR_LIPOPROTEIN"/>
    <property type="match status" value="1"/>
</dbReference>
<dbReference type="InterPro" id="IPR018170">
    <property type="entry name" value="Aldo/ket_reductase_CS"/>
</dbReference>
<dbReference type="GO" id="GO:0016491">
    <property type="term" value="F:oxidoreductase activity"/>
    <property type="evidence" value="ECO:0007669"/>
    <property type="project" value="UniProtKB-KW"/>
</dbReference>
<dbReference type="PATRIC" id="fig|1768241.3.peg.2036"/>
<dbReference type="InterPro" id="IPR050523">
    <property type="entry name" value="AKR_Detox_Biosynth"/>
</dbReference>
<dbReference type="PROSITE" id="PS00062">
    <property type="entry name" value="ALDOKETO_REDUCTASE_2"/>
    <property type="match status" value="1"/>
</dbReference>
<dbReference type="Gene3D" id="3.20.20.100">
    <property type="entry name" value="NADP-dependent oxidoreductase domain"/>
    <property type="match status" value="1"/>
</dbReference>
<evidence type="ECO:0000256" key="1">
    <source>
        <dbReference type="ARBA" id="ARBA00023002"/>
    </source>
</evidence>
<dbReference type="EC" id="1.1.1.-" evidence="3"/>
<dbReference type="InterPro" id="IPR023210">
    <property type="entry name" value="NADP_OxRdtase_dom"/>
</dbReference>
<dbReference type="Proteomes" id="UP000068382">
    <property type="component" value="Unassembled WGS sequence"/>
</dbReference>
<reference evidence="3 4" key="1">
    <citation type="submission" date="2015-12" db="EMBL/GenBank/DDBJ databases">
        <title>Genome sequence of the marine Rhodobacteraceae strain O3.65, Candidatus Tritonibacter horizontis.</title>
        <authorList>
            <person name="Poehlein A."/>
            <person name="Giebel H.A."/>
            <person name="Voget S."/>
            <person name="Brinkhoff T."/>
        </authorList>
    </citation>
    <scope>NUCLEOTIDE SEQUENCE [LARGE SCALE GENOMIC DNA]</scope>
    <source>
        <strain evidence="3 4">O3.65</strain>
    </source>
</reference>
<dbReference type="Pfam" id="PF00248">
    <property type="entry name" value="Aldo_ket_red"/>
    <property type="match status" value="1"/>
</dbReference>
<dbReference type="PANTHER" id="PTHR43364:SF4">
    <property type="entry name" value="NAD(P)-LINKED OXIDOREDUCTASE SUPERFAMILY PROTEIN"/>
    <property type="match status" value="1"/>
</dbReference>
<dbReference type="OrthoDB" id="9803483at2"/>
<evidence type="ECO:0000313" key="3">
    <source>
        <dbReference type="EMBL" id="KUP93180.1"/>
    </source>
</evidence>
<organism evidence="3 4">
    <name type="scientific">Tritonibacter horizontis</name>
    <dbReference type="NCBI Taxonomy" id="1768241"/>
    <lineage>
        <taxon>Bacteria</taxon>
        <taxon>Pseudomonadati</taxon>
        <taxon>Pseudomonadota</taxon>
        <taxon>Alphaproteobacteria</taxon>
        <taxon>Rhodobacterales</taxon>
        <taxon>Paracoccaceae</taxon>
        <taxon>Tritonibacter</taxon>
    </lineage>
</organism>
<dbReference type="AlphaFoldDB" id="A0A132BZI9"/>
<evidence type="ECO:0000259" key="2">
    <source>
        <dbReference type="Pfam" id="PF00248"/>
    </source>
</evidence>
<dbReference type="InterPro" id="IPR020471">
    <property type="entry name" value="AKR"/>
</dbReference>